<dbReference type="EMBL" id="LUAX01000001">
    <property type="protein sequence ID" value="OAN00496.1"/>
    <property type="molecule type" value="Genomic_DNA"/>
</dbReference>
<proteinExistence type="predicted"/>
<dbReference type="RefSeq" id="WP_069666418.1">
    <property type="nucleotide sequence ID" value="NZ_JAPFIM010000026.1"/>
</dbReference>
<reference evidence="2 3" key="1">
    <citation type="submission" date="2016-03" db="EMBL/GenBank/DDBJ databases">
        <title>Draft genome sequence of the Vibrio tubiashii subs. europaeus.</title>
        <authorList>
            <person name="Spinard E."/>
            <person name="Dubert J."/>
            <person name="Nelson D.R."/>
            <person name="Barja J.L."/>
        </authorList>
    </citation>
    <scope>NUCLEOTIDE SEQUENCE [LARGE SCALE GENOMIC DNA]</scope>
    <source>
        <strain evidence="3">PP-638</strain>
        <strain evidence="2">PP2-638</strain>
    </source>
</reference>
<evidence type="ECO:0000313" key="1">
    <source>
        <dbReference type="EMBL" id="MDC5741801.1"/>
    </source>
</evidence>
<dbReference type="Proteomes" id="UP000094761">
    <property type="component" value="Unassembled WGS sequence"/>
</dbReference>
<accession>A0A178JF34</accession>
<comment type="caution">
    <text evidence="2">The sequence shown here is derived from an EMBL/GenBank/DDBJ whole genome shotgun (WGS) entry which is preliminary data.</text>
</comment>
<reference evidence="1" key="2">
    <citation type="submission" date="2022-11" db="EMBL/GenBank/DDBJ databases">
        <title>Role of the vibriolysin VemA secreted by the emergent pathogen Vibrio europaeus in the colonization of Manila clam mucus.</title>
        <authorList>
            <person name="Martinez C."/>
            <person name="Rodriguez S."/>
            <person name="Vences A."/>
            <person name="Barja J.L."/>
            <person name="Toranzo A.E."/>
            <person name="Dubert J."/>
        </authorList>
    </citation>
    <scope>NUCLEOTIDE SEQUENCE</scope>
    <source>
        <strain evidence="1">3454</strain>
    </source>
</reference>
<keyword evidence="4" id="KW-1185">Reference proteome</keyword>
<dbReference type="GeneID" id="78079005"/>
<protein>
    <submittedName>
        <fullName evidence="2">Uncharacterized protein</fullName>
    </submittedName>
</protein>
<sequence>MSNDAFVTPIKDADGNTIEYQSVRSKPTDEQVLYSISSKLNIVINSSLQIAAAVEITSTNFFWFIEVMFVPYLYR</sequence>
<dbReference type="Proteomes" id="UP001150001">
    <property type="component" value="Unassembled WGS sequence"/>
</dbReference>
<gene>
    <name evidence="2" type="ORF">AZ468_05065</name>
    <name evidence="1" type="ORF">OPW20_17135</name>
</gene>
<evidence type="ECO:0000313" key="3">
    <source>
        <dbReference type="Proteomes" id="UP000094761"/>
    </source>
</evidence>
<dbReference type="EMBL" id="JAPFIT010000018">
    <property type="protein sequence ID" value="MDC5741801.1"/>
    <property type="molecule type" value="Genomic_DNA"/>
</dbReference>
<dbReference type="AlphaFoldDB" id="A0A178JF34"/>
<organism evidence="2 3">
    <name type="scientific">Vibrio europaeus</name>
    <dbReference type="NCBI Taxonomy" id="300876"/>
    <lineage>
        <taxon>Bacteria</taxon>
        <taxon>Pseudomonadati</taxon>
        <taxon>Pseudomonadota</taxon>
        <taxon>Gammaproteobacteria</taxon>
        <taxon>Vibrionales</taxon>
        <taxon>Vibrionaceae</taxon>
        <taxon>Vibrio</taxon>
        <taxon>Vibrio oreintalis group</taxon>
    </lineage>
</organism>
<evidence type="ECO:0000313" key="2">
    <source>
        <dbReference type="EMBL" id="OAN00496.1"/>
    </source>
</evidence>
<name>A0A178JF34_9VIBR</name>
<evidence type="ECO:0000313" key="4">
    <source>
        <dbReference type="Proteomes" id="UP001150001"/>
    </source>
</evidence>